<feature type="region of interest" description="Disordered" evidence="1">
    <location>
        <begin position="1"/>
        <end position="31"/>
    </location>
</feature>
<organism evidence="2 3">
    <name type="scientific">Podospora australis</name>
    <dbReference type="NCBI Taxonomy" id="1536484"/>
    <lineage>
        <taxon>Eukaryota</taxon>
        <taxon>Fungi</taxon>
        <taxon>Dikarya</taxon>
        <taxon>Ascomycota</taxon>
        <taxon>Pezizomycotina</taxon>
        <taxon>Sordariomycetes</taxon>
        <taxon>Sordariomycetidae</taxon>
        <taxon>Sordariales</taxon>
        <taxon>Podosporaceae</taxon>
        <taxon>Podospora</taxon>
    </lineage>
</organism>
<sequence length="229" mass="24618">MSSSHTPVNPPTSSSASTDAQSKNDNETKLTRAQEHLAIARDVVDVCEAMRGPDSEDSTSTDPIEVAIEHALIDVYIPSLPYDADRTKMCSNMSSNTSIDLLSHPFTARVPSFDALTIRTHAIARLTAKMVTAPPRQREAIAMTIFGLLEEEIYVNSILLPHLGSSSSSGSSYIATRLSFLSSPLSSTESSTPLVHLCDGLGPVVALATLGHERAPQTNPWMKPFPENA</sequence>
<accession>A0AAN7AIN5</accession>
<protein>
    <submittedName>
        <fullName evidence="2">Uncharacterized protein</fullName>
    </submittedName>
</protein>
<reference evidence="2" key="2">
    <citation type="submission" date="2023-05" db="EMBL/GenBank/DDBJ databases">
        <authorList>
            <consortium name="Lawrence Berkeley National Laboratory"/>
            <person name="Steindorff A."/>
            <person name="Hensen N."/>
            <person name="Bonometti L."/>
            <person name="Westerberg I."/>
            <person name="Brannstrom I.O."/>
            <person name="Guillou S."/>
            <person name="Cros-Aarteil S."/>
            <person name="Calhoun S."/>
            <person name="Haridas S."/>
            <person name="Kuo A."/>
            <person name="Mondo S."/>
            <person name="Pangilinan J."/>
            <person name="Riley R."/>
            <person name="Labutti K."/>
            <person name="Andreopoulos B."/>
            <person name="Lipzen A."/>
            <person name="Chen C."/>
            <person name="Yanf M."/>
            <person name="Daum C."/>
            <person name="Ng V."/>
            <person name="Clum A."/>
            <person name="Ohm R."/>
            <person name="Martin F."/>
            <person name="Silar P."/>
            <person name="Natvig D."/>
            <person name="Lalanne C."/>
            <person name="Gautier V."/>
            <person name="Ament-Velasquez S.L."/>
            <person name="Kruys A."/>
            <person name="Hutchinson M.I."/>
            <person name="Powell A.J."/>
            <person name="Barry K."/>
            <person name="Miller A.N."/>
            <person name="Grigoriev I.V."/>
            <person name="Debuchy R."/>
            <person name="Gladieux P."/>
            <person name="Thoren M.H."/>
            <person name="Johannesson H."/>
        </authorList>
    </citation>
    <scope>NUCLEOTIDE SEQUENCE</scope>
    <source>
        <strain evidence="2">PSN309</strain>
    </source>
</reference>
<evidence type="ECO:0000313" key="2">
    <source>
        <dbReference type="EMBL" id="KAK4187387.1"/>
    </source>
</evidence>
<dbReference type="EMBL" id="MU864404">
    <property type="protein sequence ID" value="KAK4187387.1"/>
    <property type="molecule type" value="Genomic_DNA"/>
</dbReference>
<gene>
    <name evidence="2" type="ORF">QBC35DRAFT_474628</name>
</gene>
<evidence type="ECO:0000313" key="3">
    <source>
        <dbReference type="Proteomes" id="UP001302126"/>
    </source>
</evidence>
<feature type="compositionally biased region" description="Polar residues" evidence="1">
    <location>
        <begin position="1"/>
        <end position="21"/>
    </location>
</feature>
<feature type="compositionally biased region" description="Basic and acidic residues" evidence="1">
    <location>
        <begin position="22"/>
        <end position="31"/>
    </location>
</feature>
<proteinExistence type="predicted"/>
<dbReference type="AlphaFoldDB" id="A0AAN7AIN5"/>
<dbReference type="Proteomes" id="UP001302126">
    <property type="component" value="Unassembled WGS sequence"/>
</dbReference>
<name>A0AAN7AIN5_9PEZI</name>
<evidence type="ECO:0000256" key="1">
    <source>
        <dbReference type="SAM" id="MobiDB-lite"/>
    </source>
</evidence>
<keyword evidence="3" id="KW-1185">Reference proteome</keyword>
<comment type="caution">
    <text evidence="2">The sequence shown here is derived from an EMBL/GenBank/DDBJ whole genome shotgun (WGS) entry which is preliminary data.</text>
</comment>
<reference evidence="2" key="1">
    <citation type="journal article" date="2023" name="Mol. Phylogenet. Evol.">
        <title>Genome-scale phylogeny and comparative genomics of the fungal order Sordariales.</title>
        <authorList>
            <person name="Hensen N."/>
            <person name="Bonometti L."/>
            <person name="Westerberg I."/>
            <person name="Brannstrom I.O."/>
            <person name="Guillou S."/>
            <person name="Cros-Aarteil S."/>
            <person name="Calhoun S."/>
            <person name="Haridas S."/>
            <person name="Kuo A."/>
            <person name="Mondo S."/>
            <person name="Pangilinan J."/>
            <person name="Riley R."/>
            <person name="LaButti K."/>
            <person name="Andreopoulos B."/>
            <person name="Lipzen A."/>
            <person name="Chen C."/>
            <person name="Yan M."/>
            <person name="Daum C."/>
            <person name="Ng V."/>
            <person name="Clum A."/>
            <person name="Steindorff A."/>
            <person name="Ohm R.A."/>
            <person name="Martin F."/>
            <person name="Silar P."/>
            <person name="Natvig D.O."/>
            <person name="Lalanne C."/>
            <person name="Gautier V."/>
            <person name="Ament-Velasquez S.L."/>
            <person name="Kruys A."/>
            <person name="Hutchinson M.I."/>
            <person name="Powell A.J."/>
            <person name="Barry K."/>
            <person name="Miller A.N."/>
            <person name="Grigoriev I.V."/>
            <person name="Debuchy R."/>
            <person name="Gladieux P."/>
            <person name="Hiltunen Thoren M."/>
            <person name="Johannesson H."/>
        </authorList>
    </citation>
    <scope>NUCLEOTIDE SEQUENCE</scope>
    <source>
        <strain evidence="2">PSN309</strain>
    </source>
</reference>